<reference evidence="3 4" key="1">
    <citation type="submission" date="2017-11" db="EMBL/GenBank/DDBJ databases">
        <title>Reclassification of Bisgaard taxon 7 as Conservatibacter flavescens gen. nov., sp. nov.</title>
        <authorList>
            <person name="Christensen H."/>
        </authorList>
    </citation>
    <scope>NUCLEOTIDE SEQUENCE [LARGE SCALE GENOMIC DNA]</scope>
    <source>
        <strain evidence="3 4">7_4</strain>
    </source>
</reference>
<dbReference type="RefSeq" id="WP_100288458.1">
    <property type="nucleotide sequence ID" value="NZ_PHHA01000008.1"/>
</dbReference>
<dbReference type="Proteomes" id="UP000229329">
    <property type="component" value="Unassembled WGS sequence"/>
</dbReference>
<dbReference type="EMBL" id="PHHA01000008">
    <property type="protein sequence ID" value="PJG85687.1"/>
    <property type="molecule type" value="Genomic_DNA"/>
</dbReference>
<evidence type="ECO:0000256" key="1">
    <source>
        <dbReference type="ARBA" id="ARBA00023125"/>
    </source>
</evidence>
<accession>A0A2M8S3K8</accession>
<dbReference type="Pfam" id="PF07282">
    <property type="entry name" value="Cas12f1-like_TNB"/>
    <property type="match status" value="1"/>
</dbReference>
<organism evidence="3 4">
    <name type="scientific">Conservatibacter flavescens</name>
    <dbReference type="NCBI Taxonomy" id="28161"/>
    <lineage>
        <taxon>Bacteria</taxon>
        <taxon>Pseudomonadati</taxon>
        <taxon>Pseudomonadota</taxon>
        <taxon>Gammaproteobacteria</taxon>
        <taxon>Pasteurellales</taxon>
        <taxon>Pasteurellaceae</taxon>
        <taxon>Conservatibacter</taxon>
    </lineage>
</organism>
<proteinExistence type="predicted"/>
<dbReference type="GO" id="GO:0046872">
    <property type="term" value="F:metal ion binding"/>
    <property type="evidence" value="ECO:0007669"/>
    <property type="project" value="UniProtKB-KW"/>
</dbReference>
<feature type="domain" description="Cas12f1-like TNB" evidence="2">
    <location>
        <begin position="32"/>
        <end position="95"/>
    </location>
</feature>
<gene>
    <name evidence="3" type="ORF">CVP05_04850</name>
</gene>
<comment type="caution">
    <text evidence="3">The sequence shown here is derived from an EMBL/GenBank/DDBJ whole genome shotgun (WGS) entry which is preliminary data.</text>
</comment>
<dbReference type="OrthoDB" id="5915636at2"/>
<name>A0A2M8S3K8_9PAST</name>
<protein>
    <recommendedName>
        <fullName evidence="2">Cas12f1-like TNB domain-containing protein</fullName>
    </recommendedName>
</protein>
<evidence type="ECO:0000259" key="2">
    <source>
        <dbReference type="Pfam" id="PF07282"/>
    </source>
</evidence>
<dbReference type="GO" id="GO:0003677">
    <property type="term" value="F:DNA binding"/>
    <property type="evidence" value="ECO:0007669"/>
    <property type="project" value="UniProtKB-KW"/>
</dbReference>
<keyword evidence="1" id="KW-0238">DNA-binding</keyword>
<evidence type="ECO:0000313" key="3">
    <source>
        <dbReference type="EMBL" id="PJG85687.1"/>
    </source>
</evidence>
<evidence type="ECO:0000313" key="4">
    <source>
        <dbReference type="Proteomes" id="UP000229329"/>
    </source>
</evidence>
<sequence length="121" mass="13546">MLIRKAFKFEMRPNGEQQHKINQFCGCSRFVFNKALDCKSAWLGGYLLAVNPKNTSRTCPCCGHIAKENRQTQANFECVECGYTENADVVGAMNVLRAGHAQFACEVNLIRGQQQEPTEVS</sequence>
<dbReference type="InterPro" id="IPR010095">
    <property type="entry name" value="Cas12f1-like_TNB"/>
</dbReference>
<dbReference type="AlphaFoldDB" id="A0A2M8S3K8"/>
<keyword evidence="4" id="KW-1185">Reference proteome</keyword>